<evidence type="ECO:0000256" key="5">
    <source>
        <dbReference type="ARBA" id="ARBA00022842"/>
    </source>
</evidence>
<keyword evidence="10" id="KW-1185">Reference proteome</keyword>
<evidence type="ECO:0000313" key="10">
    <source>
        <dbReference type="Proteomes" id="UP000460257"/>
    </source>
</evidence>
<keyword evidence="4" id="KW-0067">ATP-binding</keyword>
<feature type="domain" description="CobQ/CobB/MinD/ParA nucleotide binding" evidence="7">
    <location>
        <begin position="4"/>
        <end position="190"/>
    </location>
</feature>
<reference evidence="9" key="1">
    <citation type="journal article" date="2020" name="Appl. Environ. Microbiol.">
        <title>Medium-Chain Fatty Acid Synthesis by 'Candidatus Weimeria bifida' gen. nov., sp. nov., and 'Candidatus Pseudoramibacter fermentans' sp. nov.</title>
        <authorList>
            <person name="Scarborough M.J."/>
            <person name="Myers K.S."/>
            <person name="Donohue T.J."/>
            <person name="Noguera D.R."/>
        </authorList>
    </citation>
    <scope>NUCLEOTIDE SEQUENCE</scope>
    <source>
        <strain evidence="9">LCO1.1</strain>
    </source>
</reference>
<evidence type="ECO:0000259" key="7">
    <source>
        <dbReference type="Pfam" id="PF01656"/>
    </source>
</evidence>
<evidence type="ECO:0000256" key="6">
    <source>
        <dbReference type="ARBA" id="ARBA00022962"/>
    </source>
</evidence>
<dbReference type="SUPFAM" id="SSF52540">
    <property type="entry name" value="P-loop containing nucleoside triphosphate hydrolases"/>
    <property type="match status" value="1"/>
</dbReference>
<keyword evidence="6" id="KW-0315">Glutamine amidotransferase</keyword>
<evidence type="ECO:0000313" key="9">
    <source>
        <dbReference type="EMBL" id="MQN00885.1"/>
    </source>
</evidence>
<dbReference type="InterPro" id="IPR027417">
    <property type="entry name" value="P-loop_NTPase"/>
</dbReference>
<dbReference type="Pfam" id="PF07685">
    <property type="entry name" value="GATase_3"/>
    <property type="match status" value="1"/>
</dbReference>
<dbReference type="NCBIfam" id="TIGR00379">
    <property type="entry name" value="cobB"/>
    <property type="match status" value="1"/>
</dbReference>
<feature type="domain" description="CobB/CobQ-like glutamine amidotransferase" evidence="8">
    <location>
        <begin position="259"/>
        <end position="427"/>
    </location>
</feature>
<organism evidence="9 10">
    <name type="scientific">Candidatus Weimeria bifida</name>
    <dbReference type="NCBI Taxonomy" id="2599074"/>
    <lineage>
        <taxon>Bacteria</taxon>
        <taxon>Bacillati</taxon>
        <taxon>Bacillota</taxon>
        <taxon>Clostridia</taxon>
        <taxon>Lachnospirales</taxon>
        <taxon>Lachnospiraceae</taxon>
        <taxon>Candidatus Weimeria</taxon>
    </lineage>
</organism>
<dbReference type="GO" id="GO:0042242">
    <property type="term" value="F:cobyrinic acid a,c-diamide synthase activity"/>
    <property type="evidence" value="ECO:0007669"/>
    <property type="project" value="InterPro"/>
</dbReference>
<dbReference type="InterPro" id="IPR002586">
    <property type="entry name" value="CobQ/CobB/MinD/ParA_Nub-bd_dom"/>
</dbReference>
<dbReference type="InterPro" id="IPR011698">
    <property type="entry name" value="GATase_3"/>
</dbReference>
<keyword evidence="2" id="KW-0436">Ligase</keyword>
<protein>
    <submittedName>
        <fullName evidence="9">Cobyrinate a,c-diamide synthase</fullName>
    </submittedName>
</protein>
<dbReference type="Proteomes" id="UP000460257">
    <property type="component" value="Unassembled WGS sequence"/>
</dbReference>
<dbReference type="PROSITE" id="PS51274">
    <property type="entry name" value="GATASE_COBBQ"/>
    <property type="match status" value="1"/>
</dbReference>
<dbReference type="Gene3D" id="3.40.50.300">
    <property type="entry name" value="P-loop containing nucleotide triphosphate hydrolases"/>
    <property type="match status" value="2"/>
</dbReference>
<comment type="cofactor">
    <cofactor evidence="1">
        <name>Mg(2+)</name>
        <dbReference type="ChEBI" id="CHEBI:18420"/>
    </cofactor>
</comment>
<dbReference type="InterPro" id="IPR004484">
    <property type="entry name" value="CbiA/CobB_synth"/>
</dbReference>
<evidence type="ECO:0000256" key="1">
    <source>
        <dbReference type="ARBA" id="ARBA00001946"/>
    </source>
</evidence>
<comment type="caution">
    <text evidence="9">The sequence shown here is derived from an EMBL/GenBank/DDBJ whole genome shotgun (WGS) entry which is preliminary data.</text>
</comment>
<evidence type="ECO:0000259" key="8">
    <source>
        <dbReference type="Pfam" id="PF07685"/>
    </source>
</evidence>
<dbReference type="EMBL" id="VOGC01000002">
    <property type="protein sequence ID" value="MQN00885.1"/>
    <property type="molecule type" value="Genomic_DNA"/>
</dbReference>
<dbReference type="AlphaFoldDB" id="A0A6N7IX45"/>
<evidence type="ECO:0000256" key="2">
    <source>
        <dbReference type="ARBA" id="ARBA00022598"/>
    </source>
</evidence>
<dbReference type="Gene3D" id="3.40.50.880">
    <property type="match status" value="1"/>
</dbReference>
<gene>
    <name evidence="9" type="ORF">FRC54_02685</name>
</gene>
<keyword evidence="5" id="KW-0460">Magnesium</keyword>
<dbReference type="NCBIfam" id="NF002204">
    <property type="entry name" value="PRK01077.1"/>
    <property type="match status" value="1"/>
</dbReference>
<keyword evidence="3" id="KW-0547">Nucleotide-binding</keyword>
<evidence type="ECO:0000256" key="3">
    <source>
        <dbReference type="ARBA" id="ARBA00022741"/>
    </source>
</evidence>
<dbReference type="PANTHER" id="PTHR43873">
    <property type="entry name" value="COBYRINATE A,C-DIAMIDE SYNTHASE"/>
    <property type="match status" value="1"/>
</dbReference>
<sequence length="465" mass="51910">MRGIMIAAAKSGSGKTTVTRALMLLLKKEGFSVVPFKSGPDFIDPMYHEQITEIRGHNLDTFFTDDKTTRRLFARDCSDVPCNTPEDKRIAVAEGVMGLYDGLGGFSPEGSSYDLAETLGMPIILCLDARGAAQTLLSVIAGIISFDKKKLIRGIFLNKVSDSFFPVIAQKIEEFTKIPVIGHLPNDGKLQVKSRHLGLFLPQDSDSVGQNRILLEEISKRCDILKLVKIAEMDDIDIRADRNSDAAEETRKRPENRAKIAVARDSAFGFLYRENEFALEDAGAGIEYFSPLIDEKLPDGTSGLILPGGYPENYIDELSENKPMLDSIREAWNLGMPVIAECGGFMYLHDTIGGRGELTGILHGDCFYTGRSVRFGYLEACDKVHFFVKEGSKIRGHEFHYYDVRDTGNGARVRKASSEKAWDEGFADEKHFLGFMHFYYPSCLSFPAHFVDEAVNYGRKIQEQF</sequence>
<dbReference type="InterPro" id="IPR029062">
    <property type="entry name" value="Class_I_gatase-like"/>
</dbReference>
<proteinExistence type="predicted"/>
<dbReference type="PANTHER" id="PTHR43873:SF1">
    <property type="entry name" value="COBYRINATE A,C-DIAMIDE SYNTHASE"/>
    <property type="match status" value="1"/>
</dbReference>
<dbReference type="Pfam" id="PF01656">
    <property type="entry name" value="CbiA"/>
    <property type="match status" value="1"/>
</dbReference>
<dbReference type="SUPFAM" id="SSF52317">
    <property type="entry name" value="Class I glutamine amidotransferase-like"/>
    <property type="match status" value="1"/>
</dbReference>
<name>A0A6N7IX45_9FIRM</name>
<evidence type="ECO:0000256" key="4">
    <source>
        <dbReference type="ARBA" id="ARBA00022840"/>
    </source>
</evidence>
<dbReference type="GO" id="GO:0005524">
    <property type="term" value="F:ATP binding"/>
    <property type="evidence" value="ECO:0007669"/>
    <property type="project" value="UniProtKB-KW"/>
</dbReference>
<accession>A0A6N7IX45</accession>